<dbReference type="STRING" id="52670.A0A2I4AHS6"/>
<evidence type="ECO:0000313" key="6">
    <source>
        <dbReference type="RefSeq" id="XP_013855033.1"/>
    </source>
</evidence>
<dbReference type="Gene3D" id="1.25.40.20">
    <property type="entry name" value="Ankyrin repeat-containing domain"/>
    <property type="match status" value="1"/>
</dbReference>
<feature type="repeat" description="ANK" evidence="3">
    <location>
        <begin position="87"/>
        <end position="119"/>
    </location>
</feature>
<dbReference type="RefSeq" id="XP_013855033.1">
    <property type="nucleotide sequence ID" value="XM_013999579.1"/>
</dbReference>
<evidence type="ECO:0000256" key="3">
    <source>
        <dbReference type="PROSITE-ProRule" id="PRU00023"/>
    </source>
</evidence>
<dbReference type="InterPro" id="IPR050776">
    <property type="entry name" value="Ank_Repeat/CDKN_Inhibitor"/>
</dbReference>
<feature type="repeat" description="ANK" evidence="3">
    <location>
        <begin position="53"/>
        <end position="85"/>
    </location>
</feature>
<feature type="repeat" description="ANK" evidence="3">
    <location>
        <begin position="120"/>
        <end position="152"/>
    </location>
</feature>
<name>A0A2I4AHS6_AUSLI</name>
<dbReference type="AlphaFoldDB" id="A0A2I4AHS6"/>
<accession>A0A2I4AHS6</accession>
<keyword evidence="1" id="KW-0677">Repeat</keyword>
<dbReference type="SUPFAM" id="SSF48403">
    <property type="entry name" value="Ankyrin repeat"/>
    <property type="match status" value="1"/>
</dbReference>
<reference evidence="6" key="1">
    <citation type="submission" date="2025-08" db="UniProtKB">
        <authorList>
            <consortium name="RefSeq"/>
        </authorList>
    </citation>
    <scope>IDENTIFICATION</scope>
</reference>
<gene>
    <name evidence="6" type="primary">LOC106510854</name>
</gene>
<dbReference type="InterPro" id="IPR036770">
    <property type="entry name" value="Ankyrin_rpt-contain_sf"/>
</dbReference>
<protein>
    <submittedName>
        <fullName evidence="6">Ankyrin repeat domain-containing protein 10</fullName>
    </submittedName>
</protein>
<feature type="region of interest" description="Disordered" evidence="4">
    <location>
        <begin position="241"/>
        <end position="293"/>
    </location>
</feature>
<organism evidence="5 6">
    <name type="scientific">Austrofundulus limnaeus</name>
    <name type="common">Annual killifish</name>
    <dbReference type="NCBI Taxonomy" id="52670"/>
    <lineage>
        <taxon>Eukaryota</taxon>
        <taxon>Metazoa</taxon>
        <taxon>Chordata</taxon>
        <taxon>Craniata</taxon>
        <taxon>Vertebrata</taxon>
        <taxon>Euteleostomi</taxon>
        <taxon>Actinopterygii</taxon>
        <taxon>Neopterygii</taxon>
        <taxon>Teleostei</taxon>
        <taxon>Neoteleostei</taxon>
        <taxon>Acanthomorphata</taxon>
        <taxon>Ovalentaria</taxon>
        <taxon>Atherinomorphae</taxon>
        <taxon>Cyprinodontiformes</taxon>
        <taxon>Rivulidae</taxon>
        <taxon>Austrofundulus</taxon>
    </lineage>
</organism>
<evidence type="ECO:0000256" key="4">
    <source>
        <dbReference type="SAM" id="MobiDB-lite"/>
    </source>
</evidence>
<dbReference type="PANTHER" id="PTHR24201">
    <property type="entry name" value="ANK_REP_REGION DOMAIN-CONTAINING PROTEIN"/>
    <property type="match status" value="1"/>
</dbReference>
<sequence>MSVALEADSRRDDVFLGQFPIHRACRDGDLHGLMCLSEQLSNQAPLTAEDSSFGWTPLHWAAHCGQLECVVQLVQMGCGVNTVSSRFKQTPAHTAAFGGHAHCVVWLSQAGADINRQDCVGETPIHKAARSGSLECIQVLLIAGAEPHLKNSSGQTAADLAHAHGFHECFCFISSARTGLQQLRGLQLNSDQNGDCGGAPCGQGLVYRKRQLPVKEACHMKKPRRAEAVLVQQVVQTSPAQEDYMNMDLSSDDITKPRPLSHQDSLTSDLDHTDPPAPLHSANMGGSLHLSSSPGSSGSQILLDLMDQDCRDFLLYGHHHGFGDTAEDLSDTGHFLSESGLRQPVSGSVQLYHGS</sequence>
<evidence type="ECO:0000256" key="1">
    <source>
        <dbReference type="ARBA" id="ARBA00022737"/>
    </source>
</evidence>
<dbReference type="GeneID" id="106510854"/>
<dbReference type="PANTHER" id="PTHR24201:SF17">
    <property type="entry name" value="ANKYRIN REPEAT DOMAIN-CONTAINING PROTEIN 10-LIKE ISOFORM X1"/>
    <property type="match status" value="1"/>
</dbReference>
<dbReference type="PRINTS" id="PR01415">
    <property type="entry name" value="ANKYRIN"/>
</dbReference>
<evidence type="ECO:0000256" key="2">
    <source>
        <dbReference type="ARBA" id="ARBA00023043"/>
    </source>
</evidence>
<keyword evidence="5" id="KW-1185">Reference proteome</keyword>
<keyword evidence="2 3" id="KW-0040">ANK repeat</keyword>
<dbReference type="PROSITE" id="PS50297">
    <property type="entry name" value="ANK_REP_REGION"/>
    <property type="match status" value="2"/>
</dbReference>
<dbReference type="OrthoDB" id="5402602at2759"/>
<dbReference type="SMART" id="SM00248">
    <property type="entry name" value="ANK"/>
    <property type="match status" value="3"/>
</dbReference>
<evidence type="ECO:0000313" key="5">
    <source>
        <dbReference type="Proteomes" id="UP000192220"/>
    </source>
</evidence>
<dbReference type="InParanoid" id="A0A2I4AHS6"/>
<dbReference type="Pfam" id="PF12796">
    <property type="entry name" value="Ank_2"/>
    <property type="match status" value="1"/>
</dbReference>
<proteinExistence type="predicted"/>
<dbReference type="Proteomes" id="UP000192220">
    <property type="component" value="Unplaced"/>
</dbReference>
<dbReference type="KEGG" id="alim:106510854"/>
<dbReference type="InterPro" id="IPR002110">
    <property type="entry name" value="Ankyrin_rpt"/>
</dbReference>
<dbReference type="PROSITE" id="PS50088">
    <property type="entry name" value="ANK_REPEAT"/>
    <property type="match status" value="3"/>
</dbReference>